<gene>
    <name evidence="2" type="ORF">SMRZ_LOCUS12426</name>
</gene>
<dbReference type="EMBL" id="UZAI01007788">
    <property type="protein sequence ID" value="VDP00253.1"/>
    <property type="molecule type" value="Genomic_DNA"/>
</dbReference>
<name>A0A3P8DVI8_9TREM</name>
<feature type="compositionally biased region" description="Polar residues" evidence="1">
    <location>
        <begin position="99"/>
        <end position="114"/>
    </location>
</feature>
<sequence>MPILAFTSASEPPCSSMLLPSYVKDSTFSRVSPSRVIGLLFFALREEKSTLEDNWKGIKEELIPTYQEVLGLKKHHYKELTSVETLDKIQETRNKKIGINNSRTRSIQTSEEER</sequence>
<dbReference type="AlphaFoldDB" id="A0A3P8DVI8"/>
<keyword evidence="3" id="KW-1185">Reference proteome</keyword>
<accession>A0A3P8DVI8</accession>
<proteinExistence type="predicted"/>
<feature type="region of interest" description="Disordered" evidence="1">
    <location>
        <begin position="95"/>
        <end position="114"/>
    </location>
</feature>
<protein>
    <submittedName>
        <fullName evidence="2">Uncharacterized protein</fullName>
    </submittedName>
</protein>
<organism evidence="2 3">
    <name type="scientific">Schistosoma margrebowiei</name>
    <dbReference type="NCBI Taxonomy" id="48269"/>
    <lineage>
        <taxon>Eukaryota</taxon>
        <taxon>Metazoa</taxon>
        <taxon>Spiralia</taxon>
        <taxon>Lophotrochozoa</taxon>
        <taxon>Platyhelminthes</taxon>
        <taxon>Trematoda</taxon>
        <taxon>Digenea</taxon>
        <taxon>Strigeidida</taxon>
        <taxon>Schistosomatoidea</taxon>
        <taxon>Schistosomatidae</taxon>
        <taxon>Schistosoma</taxon>
    </lineage>
</organism>
<dbReference type="Proteomes" id="UP000277204">
    <property type="component" value="Unassembled WGS sequence"/>
</dbReference>
<evidence type="ECO:0000313" key="3">
    <source>
        <dbReference type="Proteomes" id="UP000277204"/>
    </source>
</evidence>
<reference evidence="2 3" key="1">
    <citation type="submission" date="2018-11" db="EMBL/GenBank/DDBJ databases">
        <authorList>
            <consortium name="Pathogen Informatics"/>
        </authorList>
    </citation>
    <scope>NUCLEOTIDE SEQUENCE [LARGE SCALE GENOMIC DNA]</scope>
    <source>
        <strain evidence="2 3">Zambia</strain>
    </source>
</reference>
<evidence type="ECO:0000313" key="2">
    <source>
        <dbReference type="EMBL" id="VDP00253.1"/>
    </source>
</evidence>
<evidence type="ECO:0000256" key="1">
    <source>
        <dbReference type="SAM" id="MobiDB-lite"/>
    </source>
</evidence>